<accession>A0ABR6XGV1</accession>
<keyword evidence="3" id="KW-1185">Reference proteome</keyword>
<evidence type="ECO:0000313" key="3">
    <source>
        <dbReference type="Proteomes" id="UP000637632"/>
    </source>
</evidence>
<dbReference type="EMBL" id="JACOFT010000004">
    <property type="protein sequence ID" value="MBC3812135.1"/>
    <property type="molecule type" value="Genomic_DNA"/>
</dbReference>
<evidence type="ECO:0000313" key="2">
    <source>
        <dbReference type="EMBL" id="MBC3812135.1"/>
    </source>
</evidence>
<protein>
    <submittedName>
        <fullName evidence="2">Uncharacterized protein</fullName>
    </submittedName>
</protein>
<evidence type="ECO:0000256" key="1">
    <source>
        <dbReference type="SAM" id="Phobius"/>
    </source>
</evidence>
<dbReference type="RefSeq" id="WP_190479765.1">
    <property type="nucleotide sequence ID" value="NZ_JACOFT010000004.1"/>
</dbReference>
<feature type="transmembrane region" description="Helical" evidence="1">
    <location>
        <begin position="28"/>
        <end position="50"/>
    </location>
</feature>
<keyword evidence="1" id="KW-0472">Membrane</keyword>
<keyword evidence="1" id="KW-0812">Transmembrane</keyword>
<dbReference type="Proteomes" id="UP000637632">
    <property type="component" value="Unassembled WGS sequence"/>
</dbReference>
<gene>
    <name evidence="2" type="ORF">H8K26_11840</name>
</gene>
<feature type="transmembrane region" description="Helical" evidence="1">
    <location>
        <begin position="56"/>
        <end position="77"/>
    </location>
</feature>
<keyword evidence="1" id="KW-1133">Transmembrane helix</keyword>
<proteinExistence type="predicted"/>
<reference evidence="2 3" key="1">
    <citation type="submission" date="2020-08" db="EMBL/GenBank/DDBJ databases">
        <title>Novel species isolated from subtropical streams in China.</title>
        <authorList>
            <person name="Lu H."/>
        </authorList>
    </citation>
    <scope>NUCLEOTIDE SEQUENCE [LARGE SCALE GENOMIC DNA]</scope>
    <source>
        <strain evidence="2 3">CCTCC AB 2015119</strain>
    </source>
</reference>
<comment type="caution">
    <text evidence="2">The sequence shown here is derived from an EMBL/GenBank/DDBJ whole genome shotgun (WGS) entry which is preliminary data.</text>
</comment>
<name>A0ABR6XGV1_9BURK</name>
<organism evidence="2 3">
    <name type="scientific">Undibacterium aquatile</name>
    <dbReference type="NCBI Taxonomy" id="1537398"/>
    <lineage>
        <taxon>Bacteria</taxon>
        <taxon>Pseudomonadati</taxon>
        <taxon>Pseudomonadota</taxon>
        <taxon>Betaproteobacteria</taxon>
        <taxon>Burkholderiales</taxon>
        <taxon>Oxalobacteraceae</taxon>
        <taxon>Undibacterium</taxon>
    </lineage>
</organism>
<sequence>MNSINLDEVTAFFRQSLHEFIYLIKKTAYLIASLPLHSIFIACIAIALIFTVLPLAISLFCIFLLLKIFSVIIIFAVRKTRRGSVKQIL</sequence>